<dbReference type="RefSeq" id="WP_311797261.1">
    <property type="nucleotide sequence ID" value="NZ_JARQAI010000018.1"/>
</dbReference>
<evidence type="ECO:0000313" key="2">
    <source>
        <dbReference type="Proteomes" id="UP001180842"/>
    </source>
</evidence>
<protein>
    <submittedName>
        <fullName evidence="1">Uncharacterized protein</fullName>
    </submittedName>
</protein>
<dbReference type="EMBL" id="JARQAI010000018">
    <property type="protein sequence ID" value="MDT2737632.1"/>
    <property type="molecule type" value="Genomic_DNA"/>
</dbReference>
<comment type="caution">
    <text evidence="1">The sequence shown here is derived from an EMBL/GenBank/DDBJ whole genome shotgun (WGS) entry which is preliminary data.</text>
</comment>
<dbReference type="AlphaFoldDB" id="A0AAE4I376"/>
<proteinExistence type="predicted"/>
<gene>
    <name evidence="1" type="ORF">P7H00_10970</name>
</gene>
<evidence type="ECO:0000313" key="1">
    <source>
        <dbReference type="EMBL" id="MDT2737632.1"/>
    </source>
</evidence>
<dbReference type="Proteomes" id="UP001180842">
    <property type="component" value="Unassembled WGS sequence"/>
</dbReference>
<sequence>MNIFGKEFIDSLKESIILIVQHAVKVLVENSKEDQRYLNKKQAIRYIGGMNSQDFDLLPQMGMKIIYLERPNGKTSIRYDKQEIDVFMAKFKI</sequence>
<organism evidence="1 2">
    <name type="scientific">Enterococcus pseudoavium</name>
    <dbReference type="NCBI Taxonomy" id="44007"/>
    <lineage>
        <taxon>Bacteria</taxon>
        <taxon>Bacillati</taxon>
        <taxon>Bacillota</taxon>
        <taxon>Bacilli</taxon>
        <taxon>Lactobacillales</taxon>
        <taxon>Enterococcaceae</taxon>
        <taxon>Enterococcus</taxon>
    </lineage>
</organism>
<name>A0AAE4I376_9ENTE</name>
<accession>A0AAE4I376</accession>
<reference evidence="1" key="1">
    <citation type="submission" date="2023-03" db="EMBL/GenBank/DDBJ databases">
        <authorList>
            <person name="Shen W."/>
            <person name="Cai J."/>
        </authorList>
    </citation>
    <scope>NUCLEOTIDE SEQUENCE</scope>
    <source>
        <strain evidence="1">P69-2</strain>
    </source>
</reference>